<comment type="caution">
    <text evidence="1">The sequence shown here is derived from an EMBL/GenBank/DDBJ whole genome shotgun (WGS) entry which is preliminary data.</text>
</comment>
<protein>
    <submittedName>
        <fullName evidence="1">Uncharacterized protein</fullName>
    </submittedName>
</protein>
<accession>A0A132AIM8</accession>
<reference evidence="1 2" key="1">
    <citation type="journal article" date="2015" name="Parasit. Vectors">
        <title>Draft genome of the scabies mite.</title>
        <authorList>
            <person name="Rider S.D.Jr."/>
            <person name="Morgan M.S."/>
            <person name="Arlian L.G."/>
        </authorList>
    </citation>
    <scope>NUCLEOTIDE SEQUENCE [LARGE SCALE GENOMIC DNA]</scope>
    <source>
        <strain evidence="1">Arlian Lab</strain>
    </source>
</reference>
<dbReference type="VEuPathDB" id="VectorBase:SSCA010596"/>
<sequence length="59" mass="6605">MRFLSDDLSGDDCTVQPATDVVEVNVVLEFTENDRFIKFPEGLRIEQISLQLTCVSDGV</sequence>
<dbReference type="EMBL" id="JXLN01014899">
    <property type="protein sequence ID" value="KPM10310.1"/>
    <property type="molecule type" value="Genomic_DNA"/>
</dbReference>
<organism evidence="1 2">
    <name type="scientific">Sarcoptes scabiei</name>
    <name type="common">Itch mite</name>
    <name type="synonym">Acarus scabiei</name>
    <dbReference type="NCBI Taxonomy" id="52283"/>
    <lineage>
        <taxon>Eukaryota</taxon>
        <taxon>Metazoa</taxon>
        <taxon>Ecdysozoa</taxon>
        <taxon>Arthropoda</taxon>
        <taxon>Chelicerata</taxon>
        <taxon>Arachnida</taxon>
        <taxon>Acari</taxon>
        <taxon>Acariformes</taxon>
        <taxon>Sarcoptiformes</taxon>
        <taxon>Astigmata</taxon>
        <taxon>Psoroptidia</taxon>
        <taxon>Sarcoptoidea</taxon>
        <taxon>Sarcoptidae</taxon>
        <taxon>Sarcoptinae</taxon>
        <taxon>Sarcoptes</taxon>
    </lineage>
</organism>
<evidence type="ECO:0000313" key="2">
    <source>
        <dbReference type="Proteomes" id="UP000616769"/>
    </source>
</evidence>
<dbReference type="AlphaFoldDB" id="A0A132AIM8"/>
<evidence type="ECO:0000313" key="1">
    <source>
        <dbReference type="EMBL" id="KPM10310.1"/>
    </source>
</evidence>
<dbReference type="Proteomes" id="UP000616769">
    <property type="component" value="Unassembled WGS sequence"/>
</dbReference>
<proteinExistence type="predicted"/>
<name>A0A132AIM8_SARSC</name>
<gene>
    <name evidence="1" type="ORF">QR98_0088630</name>
</gene>